<dbReference type="AlphaFoldDB" id="A0A1F6D5X4"/>
<dbReference type="Gene3D" id="3.40.50.2300">
    <property type="match status" value="1"/>
</dbReference>
<feature type="region of interest" description="Disordered" evidence="3">
    <location>
        <begin position="144"/>
        <end position="178"/>
    </location>
</feature>
<dbReference type="PANTHER" id="PTHR44591:SF3">
    <property type="entry name" value="RESPONSE REGULATORY DOMAIN-CONTAINING PROTEIN"/>
    <property type="match status" value="1"/>
</dbReference>
<dbReference type="InterPro" id="IPR011006">
    <property type="entry name" value="CheY-like_superfamily"/>
</dbReference>
<evidence type="ECO:0000313" key="5">
    <source>
        <dbReference type="EMBL" id="OGG56834.1"/>
    </source>
</evidence>
<evidence type="ECO:0000256" key="1">
    <source>
        <dbReference type="ARBA" id="ARBA00022553"/>
    </source>
</evidence>
<feature type="domain" description="Response regulatory" evidence="4">
    <location>
        <begin position="5"/>
        <end position="119"/>
    </location>
</feature>
<dbReference type="Proteomes" id="UP000178606">
    <property type="component" value="Unassembled WGS sequence"/>
</dbReference>
<dbReference type="InterPro" id="IPR001789">
    <property type="entry name" value="Sig_transdc_resp-reg_receiver"/>
</dbReference>
<feature type="modified residue" description="4-aspartylphosphate" evidence="2">
    <location>
        <position position="54"/>
    </location>
</feature>
<dbReference type="Pfam" id="PF00072">
    <property type="entry name" value="Response_reg"/>
    <property type="match status" value="1"/>
</dbReference>
<dbReference type="PROSITE" id="PS50110">
    <property type="entry name" value="RESPONSE_REGULATORY"/>
    <property type="match status" value="1"/>
</dbReference>
<evidence type="ECO:0000259" key="4">
    <source>
        <dbReference type="PROSITE" id="PS50110"/>
    </source>
</evidence>
<dbReference type="InterPro" id="IPR050595">
    <property type="entry name" value="Bact_response_regulator"/>
</dbReference>
<evidence type="ECO:0000313" key="6">
    <source>
        <dbReference type="Proteomes" id="UP000178606"/>
    </source>
</evidence>
<name>A0A1F6D5X4_HANXR</name>
<evidence type="ECO:0000256" key="3">
    <source>
        <dbReference type="SAM" id="MobiDB-lite"/>
    </source>
</evidence>
<dbReference type="SMART" id="SM00448">
    <property type="entry name" value="REC"/>
    <property type="match status" value="1"/>
</dbReference>
<sequence length="178" mass="19064">MAGERILIVDDDPFTLELLTESLSEQGFRPVPVQDGEGALEALKRGEFRVALIDLSLPGLGGMDLVQEINLTAPETAVVIMTGYPTLESAIQSLRQGAYDYIVKPFKVQEVTATLEKALAQQTLKAEVGTLRARVRELEQELRRHQEGGGVAGRAPGAGMPISPGGVYGGRTRGPRPG</sequence>
<organism evidence="5 6">
    <name type="scientific">Handelsmanbacteria sp. (strain RIFCSPLOWO2_12_FULL_64_10)</name>
    <dbReference type="NCBI Taxonomy" id="1817868"/>
    <lineage>
        <taxon>Bacteria</taxon>
        <taxon>Candidatus Handelsmaniibacteriota</taxon>
    </lineage>
</organism>
<comment type="caution">
    <text evidence="5">The sequence shown here is derived from an EMBL/GenBank/DDBJ whole genome shotgun (WGS) entry which is preliminary data.</text>
</comment>
<proteinExistence type="predicted"/>
<evidence type="ECO:0000256" key="2">
    <source>
        <dbReference type="PROSITE-ProRule" id="PRU00169"/>
    </source>
</evidence>
<keyword evidence="1 2" id="KW-0597">Phosphoprotein</keyword>
<gene>
    <name evidence="5" type="ORF">A3F84_10580</name>
</gene>
<dbReference type="SUPFAM" id="SSF52172">
    <property type="entry name" value="CheY-like"/>
    <property type="match status" value="1"/>
</dbReference>
<accession>A0A1F6D5X4</accession>
<reference evidence="5 6" key="1">
    <citation type="journal article" date="2016" name="Nat. Commun.">
        <title>Thousands of microbial genomes shed light on interconnected biogeochemical processes in an aquifer system.</title>
        <authorList>
            <person name="Anantharaman K."/>
            <person name="Brown C.T."/>
            <person name="Hug L.A."/>
            <person name="Sharon I."/>
            <person name="Castelle C.J."/>
            <person name="Probst A.J."/>
            <person name="Thomas B.C."/>
            <person name="Singh A."/>
            <person name="Wilkins M.J."/>
            <person name="Karaoz U."/>
            <person name="Brodie E.L."/>
            <person name="Williams K.H."/>
            <person name="Hubbard S.S."/>
            <person name="Banfield J.F."/>
        </authorList>
    </citation>
    <scope>NUCLEOTIDE SEQUENCE [LARGE SCALE GENOMIC DNA]</scope>
    <source>
        <strain evidence="6">RIFCSPLOWO2_12_FULL_64_10</strain>
    </source>
</reference>
<dbReference type="EMBL" id="MFKF01000023">
    <property type="protein sequence ID" value="OGG56834.1"/>
    <property type="molecule type" value="Genomic_DNA"/>
</dbReference>
<dbReference type="PANTHER" id="PTHR44591">
    <property type="entry name" value="STRESS RESPONSE REGULATOR PROTEIN 1"/>
    <property type="match status" value="1"/>
</dbReference>
<protein>
    <recommendedName>
        <fullName evidence="4">Response regulatory domain-containing protein</fullName>
    </recommendedName>
</protein>
<dbReference type="GO" id="GO:0000160">
    <property type="term" value="P:phosphorelay signal transduction system"/>
    <property type="evidence" value="ECO:0007669"/>
    <property type="project" value="InterPro"/>
</dbReference>